<keyword evidence="2" id="KW-1185">Reference proteome</keyword>
<dbReference type="AlphaFoldDB" id="A7ZGX6"/>
<name>A7ZGX6_ECO24</name>
<keyword evidence="1" id="KW-0614">Plasmid</keyword>
<accession>A7ZGX6</accession>
<geneLocation type="plasmid" evidence="1 2">
    <name>pETEC_73</name>
</geneLocation>
<evidence type="ECO:0000313" key="1">
    <source>
        <dbReference type="EMBL" id="ABV16359.1"/>
    </source>
</evidence>
<dbReference type="HOGENOM" id="CLU_3403236_0_0_6"/>
<organism evidence="1 2">
    <name type="scientific">Escherichia coli O139:H28 (strain E24377A / ETEC)</name>
    <dbReference type="NCBI Taxonomy" id="331111"/>
    <lineage>
        <taxon>Bacteria</taxon>
        <taxon>Pseudomonadati</taxon>
        <taxon>Pseudomonadota</taxon>
        <taxon>Gammaproteobacteria</taxon>
        <taxon>Enterobacterales</taxon>
        <taxon>Enterobacteriaceae</taxon>
        <taxon>Escherichia</taxon>
    </lineage>
</organism>
<proteinExistence type="predicted"/>
<reference evidence="2" key="1">
    <citation type="journal article" date="2008" name="J. Bacteriol.">
        <title>The pangenome structure of Escherichia coli: comparative genomic analysis of E. coli commensal and pathogenic isolates.</title>
        <authorList>
            <person name="Rasko D.A."/>
            <person name="Rosovitz M.J."/>
            <person name="Myers G.S."/>
            <person name="Mongodin E.F."/>
            <person name="Fricke W.F."/>
            <person name="Gajer P."/>
            <person name="Crabtree J."/>
            <person name="Sebaihia M."/>
            <person name="Thomson N.R."/>
            <person name="Chaudhuri R."/>
            <person name="Henderson I.R."/>
            <person name="Sperandio V."/>
            <person name="Ravel J."/>
        </authorList>
    </citation>
    <scope>NUCLEOTIDE SEQUENCE [LARGE SCALE GENOMIC DNA]</scope>
    <source>
        <strain evidence="2">E24377A / ETEC</strain>
    </source>
</reference>
<dbReference type="Proteomes" id="UP000001122">
    <property type="component" value="Plasmid pETEC_73"/>
</dbReference>
<sequence length="30" mass="3330">MESQKTWQRTASYLAEAYDGQVTEALAIAP</sequence>
<gene>
    <name evidence="1" type="ordered locus">EcE24377A_D0030</name>
</gene>
<dbReference type="KEGG" id="ecw:EcE24377A_D0030"/>
<dbReference type="EMBL" id="CP000797">
    <property type="protein sequence ID" value="ABV16359.1"/>
    <property type="molecule type" value="Genomic_DNA"/>
</dbReference>
<evidence type="ECO:0000313" key="2">
    <source>
        <dbReference type="Proteomes" id="UP000001122"/>
    </source>
</evidence>
<protein>
    <submittedName>
        <fullName evidence="1">Uncharacterized protein</fullName>
    </submittedName>
</protein>